<reference evidence="1 2" key="1">
    <citation type="submission" date="2018-03" db="EMBL/GenBank/DDBJ databases">
        <authorList>
            <person name="Keele B.F."/>
        </authorList>
    </citation>
    <scope>NUCLEOTIDE SEQUENCE [LARGE SCALE GENOMIC DNA]</scope>
    <source>
        <strain evidence="1 2">CECT 8599</strain>
    </source>
</reference>
<protein>
    <recommendedName>
        <fullName evidence="3">DUF309 domain-containing protein</fullName>
    </recommendedName>
</protein>
<dbReference type="InterPro" id="IPR023203">
    <property type="entry name" value="TTHA0068_sf"/>
</dbReference>
<dbReference type="Gene3D" id="1.10.3450.10">
    <property type="entry name" value="TTHA0068-like"/>
    <property type="match status" value="1"/>
</dbReference>
<proteinExistence type="predicted"/>
<accession>A0A2R8BA60</accession>
<dbReference type="Proteomes" id="UP000244880">
    <property type="component" value="Unassembled WGS sequence"/>
</dbReference>
<dbReference type="AlphaFoldDB" id="A0A2R8BA60"/>
<keyword evidence="2" id="KW-1185">Reference proteome</keyword>
<dbReference type="InterPro" id="IPR005500">
    <property type="entry name" value="DUF309"/>
</dbReference>
<name>A0A2R8BA60_9RHOB</name>
<dbReference type="Pfam" id="PF03745">
    <property type="entry name" value="DUF309"/>
    <property type="match status" value="1"/>
</dbReference>
<gene>
    <name evidence="1" type="ORF">ASD8599_00691</name>
</gene>
<evidence type="ECO:0000313" key="1">
    <source>
        <dbReference type="EMBL" id="SPH19950.1"/>
    </source>
</evidence>
<evidence type="ECO:0000313" key="2">
    <source>
        <dbReference type="Proteomes" id="UP000244880"/>
    </source>
</evidence>
<dbReference type="SUPFAM" id="SSF140663">
    <property type="entry name" value="TTHA0068-like"/>
    <property type="match status" value="1"/>
</dbReference>
<dbReference type="EMBL" id="OMOR01000001">
    <property type="protein sequence ID" value="SPH19950.1"/>
    <property type="molecule type" value="Genomic_DNA"/>
</dbReference>
<organism evidence="1 2">
    <name type="scientific">Ascidiaceihabitans donghaensis</name>
    <dbReference type="NCBI Taxonomy" id="1510460"/>
    <lineage>
        <taxon>Bacteria</taxon>
        <taxon>Pseudomonadati</taxon>
        <taxon>Pseudomonadota</taxon>
        <taxon>Alphaproteobacteria</taxon>
        <taxon>Rhodobacterales</taxon>
        <taxon>Paracoccaceae</taxon>
        <taxon>Ascidiaceihabitans</taxon>
    </lineage>
</organism>
<sequence length="128" mass="14204">MPGQNARHPEGWFDDIKASVASDAAVQDTQAWSVGLKYLQAGYFWECHEVLEAVWLALPDPSPERDVTQAIIQLANARLKHRMGKPNAVLRLCDMVDALLKGHAGTMLGLDVQMIASWVHQTRVTISK</sequence>
<evidence type="ECO:0008006" key="3">
    <source>
        <dbReference type="Google" id="ProtNLM"/>
    </source>
</evidence>